<proteinExistence type="predicted"/>
<protein>
    <submittedName>
        <fullName evidence="1">Uncharacterized protein</fullName>
    </submittedName>
</protein>
<dbReference type="OMA" id="NPFPYVV"/>
<comment type="caution">
    <text evidence="1">The sequence shown here is derived from an EMBL/GenBank/DDBJ whole genome shotgun (WGS) entry which is preliminary data.</text>
</comment>
<sequence length="456" mass="53020">MLQRIKIVRSLNQKLRYCYEQLSAELYFLNQRDSYGAKTPKSVSLKPLKAANQGYLANNHESSDTCYVTGVPYGQTKDKFQNYDIFNSLNTQMHPDLIVLQLDPSPYIARQRFLAHKCALQNVEGYEMYDTPLIDPLKPHAWEEAIVNLVVLDMLNANKNLDEIDWSKGLSTYSYSNIQSKEIQEANKNLFIQTIDEHIINHRYSEYYLINRVLYTALMGKHKVLLADMPDHLHKLNIGGTLEIQEARDLFKYTLQKTKQMNDIPITLRKAAYDFLPHVFQTPKDLYMTGMLKSAFEGCETINAYVGIPHLVPINNYWVEAPHGINYTEATRIPPRRTGETDENQIEKMALLDVLLETHTWAEPYLSNPFPYIVEDLTQATAGDLKAMKECFLQYYQKYSAYKNELQKELPNLRNHDIKFIEKTREAIPDMKYEKSIEIKALTNKQLQQRNVEIVQ</sequence>
<keyword evidence="2" id="KW-1185">Reference proteome</keyword>
<dbReference type="AlphaFoldDB" id="A0A8S1Q1S4"/>
<dbReference type="EMBL" id="CAJJDM010000142">
    <property type="protein sequence ID" value="CAD8108829.1"/>
    <property type="molecule type" value="Genomic_DNA"/>
</dbReference>
<accession>A0A8S1Q1S4</accession>
<evidence type="ECO:0000313" key="2">
    <source>
        <dbReference type="Proteomes" id="UP000688137"/>
    </source>
</evidence>
<gene>
    <name evidence="1" type="ORF">PPRIM_AZ9-3.1.T1380079</name>
</gene>
<organism evidence="1 2">
    <name type="scientific">Paramecium primaurelia</name>
    <dbReference type="NCBI Taxonomy" id="5886"/>
    <lineage>
        <taxon>Eukaryota</taxon>
        <taxon>Sar</taxon>
        <taxon>Alveolata</taxon>
        <taxon>Ciliophora</taxon>
        <taxon>Intramacronucleata</taxon>
        <taxon>Oligohymenophorea</taxon>
        <taxon>Peniculida</taxon>
        <taxon>Parameciidae</taxon>
        <taxon>Paramecium</taxon>
    </lineage>
</organism>
<reference evidence="1" key="1">
    <citation type="submission" date="2021-01" db="EMBL/GenBank/DDBJ databases">
        <authorList>
            <consortium name="Genoscope - CEA"/>
            <person name="William W."/>
        </authorList>
    </citation>
    <scope>NUCLEOTIDE SEQUENCE</scope>
</reference>
<name>A0A8S1Q1S4_PARPR</name>
<dbReference type="Proteomes" id="UP000688137">
    <property type="component" value="Unassembled WGS sequence"/>
</dbReference>
<evidence type="ECO:0000313" key="1">
    <source>
        <dbReference type="EMBL" id="CAD8108829.1"/>
    </source>
</evidence>